<keyword evidence="8" id="KW-0472">Membrane</keyword>
<keyword evidence="7" id="KW-1133">Transmembrane helix</keyword>
<evidence type="ECO:0000256" key="1">
    <source>
        <dbReference type="ARBA" id="ARBA00022445"/>
    </source>
</evidence>
<reference evidence="10 11" key="1">
    <citation type="journal article" date="2015" name="Genome Announc.">
        <title>Complete Genome Sequence of Enterotoxigenic Escherichia coli N4-Like Podophage Pollock.</title>
        <authorList>
            <person name="Patel R.S."/>
            <person name="Lessor L.E."/>
            <person name="Hernandez A.C."/>
            <person name="Kuty Everett G.F."/>
        </authorList>
    </citation>
    <scope>NUCLEOTIDE SEQUENCE [LARGE SCALE GENOMIC DNA]</scope>
</reference>
<keyword evidence="5" id="KW-1043">Host membrane</keyword>
<evidence type="ECO:0000256" key="2">
    <source>
        <dbReference type="ARBA" id="ARBA00022511"/>
    </source>
</evidence>
<evidence type="ECO:0000256" key="8">
    <source>
        <dbReference type="ARBA" id="ARBA00023136"/>
    </source>
</evidence>
<keyword evidence="6" id="KW-0735">Signal-anchor</keyword>
<keyword evidence="1" id="KW-1030">Host cell inner membrane</keyword>
<name>A0A0A0YR13_9CAUD</name>
<organism evidence="10 11">
    <name type="scientific">Escherichia phage Pollock</name>
    <dbReference type="NCBI Taxonomy" id="1540097"/>
    <lineage>
        <taxon>Viruses</taxon>
        <taxon>Duplodnaviria</taxon>
        <taxon>Heunggongvirae</taxon>
        <taxon>Uroviricota</taxon>
        <taxon>Caudoviricetes</taxon>
        <taxon>Schitoviridae</taxon>
        <taxon>Humphriesvirinae</taxon>
        <taxon>Pollockvirus</taxon>
        <taxon>Pollockvirus pollock</taxon>
    </lineage>
</organism>
<accession>A0A0A0YR13</accession>
<protein>
    <submittedName>
        <fullName evidence="10">I-spanin</fullName>
    </submittedName>
</protein>
<dbReference type="OrthoDB" id="21709at10239"/>
<sequence length="182" mass="20640">MINKTKLLMLGLTAIALTSVGAFLSWYIASNKYEYEIAILKSDYSLKLKAISDEAAFKLGNEIVRNNQLQQELNELDSKYYRDLEYEKERNKQLSIDVSNGTRRVQFAETSLATCKQSRNTGTISPSMGNGTTIELSPIAGQNILNIREGIIADQIKLRYLQDYIRKVEASRYGKTNIQTKK</sequence>
<evidence type="ECO:0000313" key="10">
    <source>
        <dbReference type="EMBL" id="AIX12431.1"/>
    </source>
</evidence>
<keyword evidence="9" id="KW-0578">Host cell lysis by virus</keyword>
<keyword evidence="11" id="KW-1185">Reference proteome</keyword>
<evidence type="ECO:0000256" key="9">
    <source>
        <dbReference type="ARBA" id="ARBA00023142"/>
    </source>
</evidence>
<dbReference type="KEGG" id="vg:24724609"/>
<proteinExistence type="predicted"/>
<keyword evidence="4" id="KW-0204">Cytolysis</keyword>
<gene>
    <name evidence="10" type="ORF">CPT_Pollock72</name>
</gene>
<keyword evidence="2" id="KW-1032">Host cell membrane</keyword>
<evidence type="ECO:0000256" key="6">
    <source>
        <dbReference type="ARBA" id="ARBA00022968"/>
    </source>
</evidence>
<dbReference type="Pfam" id="PF03245">
    <property type="entry name" value="Phage_lysis"/>
    <property type="match status" value="1"/>
</dbReference>
<dbReference type="GO" id="GO:0044659">
    <property type="term" value="P:viral release from host cell by cytolysis"/>
    <property type="evidence" value="ECO:0007669"/>
    <property type="project" value="InterPro"/>
</dbReference>
<keyword evidence="9" id="KW-1188">Viral release from host cell</keyword>
<dbReference type="EMBL" id="KM236242">
    <property type="protein sequence ID" value="AIX12431.1"/>
    <property type="molecule type" value="Genomic_DNA"/>
</dbReference>
<dbReference type="RefSeq" id="YP_009152173.1">
    <property type="nucleotide sequence ID" value="NC_027381.1"/>
</dbReference>
<evidence type="ECO:0000256" key="4">
    <source>
        <dbReference type="ARBA" id="ARBA00022852"/>
    </source>
</evidence>
<dbReference type="Proteomes" id="UP000030324">
    <property type="component" value="Segment"/>
</dbReference>
<evidence type="ECO:0000313" key="11">
    <source>
        <dbReference type="Proteomes" id="UP000030324"/>
    </source>
</evidence>
<dbReference type="GeneID" id="24724609"/>
<dbReference type="InterPro" id="IPR004929">
    <property type="entry name" value="I-spanin"/>
</dbReference>
<keyword evidence="3" id="KW-0812">Transmembrane</keyword>
<evidence type="ECO:0000256" key="7">
    <source>
        <dbReference type="ARBA" id="ARBA00022989"/>
    </source>
</evidence>
<evidence type="ECO:0000256" key="5">
    <source>
        <dbReference type="ARBA" id="ARBA00022870"/>
    </source>
</evidence>
<evidence type="ECO:0000256" key="3">
    <source>
        <dbReference type="ARBA" id="ARBA00022692"/>
    </source>
</evidence>